<evidence type="ECO:0000313" key="2">
    <source>
        <dbReference type="EMBL" id="GFY44485.1"/>
    </source>
</evidence>
<evidence type="ECO:0000313" key="3">
    <source>
        <dbReference type="Proteomes" id="UP000886998"/>
    </source>
</evidence>
<protein>
    <submittedName>
        <fullName evidence="2">Uncharacterized protein</fullName>
    </submittedName>
</protein>
<evidence type="ECO:0000256" key="1">
    <source>
        <dbReference type="SAM" id="MobiDB-lite"/>
    </source>
</evidence>
<dbReference type="AlphaFoldDB" id="A0A8X6X1B9"/>
<sequence>MDKKKLNFARNSNTDQQASEGRSAPLDDRISTTEVLSIITDMLDRSILLCKPQLPIHCEEEMQKQKKRFYDQRKISLQQLIIISQGISHSFEKLLCNLKWMSTLEQDLLNMHLPLFQEDDESLQKMRTANIKLKCMAQLLQGNAQSIFYEFWEVMRMFHKFKAKAHDVNDELYEFLSVFFPRIFSETAGKKVPRNTH</sequence>
<dbReference type="OrthoDB" id="6443869at2759"/>
<accession>A0A8X6X1B9</accession>
<dbReference type="Proteomes" id="UP000886998">
    <property type="component" value="Unassembled WGS sequence"/>
</dbReference>
<gene>
    <name evidence="2" type="ORF">TNIN_188091</name>
</gene>
<feature type="region of interest" description="Disordered" evidence="1">
    <location>
        <begin position="1"/>
        <end position="26"/>
    </location>
</feature>
<dbReference type="EMBL" id="BMAV01004261">
    <property type="protein sequence ID" value="GFY44485.1"/>
    <property type="molecule type" value="Genomic_DNA"/>
</dbReference>
<organism evidence="2 3">
    <name type="scientific">Trichonephila inaurata madagascariensis</name>
    <dbReference type="NCBI Taxonomy" id="2747483"/>
    <lineage>
        <taxon>Eukaryota</taxon>
        <taxon>Metazoa</taxon>
        <taxon>Ecdysozoa</taxon>
        <taxon>Arthropoda</taxon>
        <taxon>Chelicerata</taxon>
        <taxon>Arachnida</taxon>
        <taxon>Araneae</taxon>
        <taxon>Araneomorphae</taxon>
        <taxon>Entelegynae</taxon>
        <taxon>Araneoidea</taxon>
        <taxon>Nephilidae</taxon>
        <taxon>Trichonephila</taxon>
        <taxon>Trichonephila inaurata</taxon>
    </lineage>
</organism>
<reference evidence="2" key="1">
    <citation type="submission" date="2020-08" db="EMBL/GenBank/DDBJ databases">
        <title>Multicomponent nature underlies the extraordinary mechanical properties of spider dragline silk.</title>
        <authorList>
            <person name="Kono N."/>
            <person name="Nakamura H."/>
            <person name="Mori M."/>
            <person name="Yoshida Y."/>
            <person name="Ohtoshi R."/>
            <person name="Malay A.D."/>
            <person name="Moran D.A.P."/>
            <person name="Tomita M."/>
            <person name="Numata K."/>
            <person name="Arakawa K."/>
        </authorList>
    </citation>
    <scope>NUCLEOTIDE SEQUENCE</scope>
</reference>
<keyword evidence="3" id="KW-1185">Reference proteome</keyword>
<comment type="caution">
    <text evidence="2">The sequence shown here is derived from an EMBL/GenBank/DDBJ whole genome shotgun (WGS) entry which is preliminary data.</text>
</comment>
<feature type="compositionally biased region" description="Polar residues" evidence="1">
    <location>
        <begin position="9"/>
        <end position="20"/>
    </location>
</feature>
<proteinExistence type="predicted"/>
<name>A0A8X6X1B9_9ARAC</name>